<evidence type="ECO:0000256" key="4">
    <source>
        <dbReference type="ARBA" id="ARBA00022989"/>
    </source>
</evidence>
<evidence type="ECO:0000256" key="2">
    <source>
        <dbReference type="ARBA" id="ARBA00006434"/>
    </source>
</evidence>
<evidence type="ECO:0000313" key="8">
    <source>
        <dbReference type="Proteomes" id="UP001223712"/>
    </source>
</evidence>
<organism evidence="7 8">
    <name type="scientific">Vibrio artabrorum</name>
    <dbReference type="NCBI Taxonomy" id="446374"/>
    <lineage>
        <taxon>Bacteria</taxon>
        <taxon>Pseudomonadati</taxon>
        <taxon>Pseudomonadota</taxon>
        <taxon>Gammaproteobacteria</taxon>
        <taxon>Vibrionales</taxon>
        <taxon>Vibrionaceae</taxon>
        <taxon>Vibrio</taxon>
    </lineage>
</organism>
<keyword evidence="3 6" id="KW-0812">Transmembrane</keyword>
<keyword evidence="8" id="KW-1185">Reference proteome</keyword>
<keyword evidence="4 6" id="KW-1133">Transmembrane helix</keyword>
<dbReference type="Proteomes" id="UP001223712">
    <property type="component" value="Unassembled WGS sequence"/>
</dbReference>
<feature type="transmembrane region" description="Helical" evidence="6">
    <location>
        <begin position="103"/>
        <end position="123"/>
    </location>
</feature>
<comment type="similarity">
    <text evidence="2">Belongs to the sodium:solute symporter (SSF) (TC 2.A.21) family.</text>
</comment>
<name>A0ABT8CLW1_9VIBR</name>
<protein>
    <submittedName>
        <fullName evidence="7">Uncharacterized protein</fullName>
    </submittedName>
</protein>
<dbReference type="EMBL" id="JAUFQY010000002">
    <property type="protein sequence ID" value="MDN3702345.1"/>
    <property type="molecule type" value="Genomic_DNA"/>
</dbReference>
<evidence type="ECO:0000256" key="3">
    <source>
        <dbReference type="ARBA" id="ARBA00022692"/>
    </source>
</evidence>
<comment type="subcellular location">
    <subcellularLocation>
        <location evidence="1">Membrane</location>
        <topology evidence="1">Multi-pass membrane protein</topology>
    </subcellularLocation>
</comment>
<comment type="caution">
    <text evidence="7">The sequence shown here is derived from an EMBL/GenBank/DDBJ whole genome shotgun (WGS) entry which is preliminary data.</text>
</comment>
<evidence type="ECO:0000313" key="7">
    <source>
        <dbReference type="EMBL" id="MDN3702345.1"/>
    </source>
</evidence>
<accession>A0ABT8CLW1</accession>
<dbReference type="Gene3D" id="1.20.1730.10">
    <property type="entry name" value="Sodium/glucose cotransporter"/>
    <property type="match status" value="1"/>
</dbReference>
<gene>
    <name evidence="7" type="ORF">QWY96_18095</name>
</gene>
<dbReference type="PROSITE" id="PS50283">
    <property type="entry name" value="NA_SOLUT_SYMP_3"/>
    <property type="match status" value="1"/>
</dbReference>
<feature type="transmembrane region" description="Helical" evidence="6">
    <location>
        <begin position="40"/>
        <end position="63"/>
    </location>
</feature>
<keyword evidence="5 6" id="KW-0472">Membrane</keyword>
<dbReference type="InterPro" id="IPR038377">
    <property type="entry name" value="Na/Glc_symporter_sf"/>
</dbReference>
<evidence type="ECO:0000256" key="6">
    <source>
        <dbReference type="SAM" id="Phobius"/>
    </source>
</evidence>
<proteinExistence type="inferred from homology"/>
<dbReference type="InterPro" id="IPR001734">
    <property type="entry name" value="Na/solute_symporter"/>
</dbReference>
<evidence type="ECO:0000256" key="1">
    <source>
        <dbReference type="ARBA" id="ARBA00004141"/>
    </source>
</evidence>
<evidence type="ECO:0000256" key="5">
    <source>
        <dbReference type="ARBA" id="ARBA00023136"/>
    </source>
</evidence>
<reference evidence="8" key="1">
    <citation type="journal article" date="2019" name="Int. J. Syst. Evol. Microbiol.">
        <title>The Global Catalogue of Microorganisms (GCM) 10K type strain sequencing project: providing services to taxonomists for standard genome sequencing and annotation.</title>
        <authorList>
            <consortium name="The Broad Institute Genomics Platform"/>
            <consortium name="The Broad Institute Genome Sequencing Center for Infectious Disease"/>
            <person name="Wu L."/>
            <person name="Ma J."/>
        </authorList>
    </citation>
    <scope>NUCLEOTIDE SEQUENCE [LARGE SCALE GENOMIC DNA]</scope>
    <source>
        <strain evidence="8">CECT 7226</strain>
    </source>
</reference>
<sequence>MTKKQAKRVGSISKFNYATKPVDTPTEAIRRRFDNTSEQFFTWLIIPLSIINGGIWLNGLGVFGSAVFDADITTTIWITGLAVLAISLLSGAWGVVASDFIQTLVIAIVSIACAIVALVAVGGPGKLSTTSLQVSWLDLI</sequence>
<feature type="transmembrane region" description="Helical" evidence="6">
    <location>
        <begin position="75"/>
        <end position="96"/>
    </location>
</feature>